<evidence type="ECO:0000313" key="2">
    <source>
        <dbReference type="Proteomes" id="UP001195769"/>
    </source>
</evidence>
<name>A0AAD4DX24_9AGAM</name>
<protein>
    <submittedName>
        <fullName evidence="1">Uncharacterized protein</fullName>
    </submittedName>
</protein>
<reference evidence="1" key="1">
    <citation type="journal article" date="2020" name="New Phytol.">
        <title>Comparative genomics reveals dynamic genome evolution in host specialist ectomycorrhizal fungi.</title>
        <authorList>
            <person name="Lofgren L.A."/>
            <person name="Nguyen N.H."/>
            <person name="Vilgalys R."/>
            <person name="Ruytinx J."/>
            <person name="Liao H.L."/>
            <person name="Branco S."/>
            <person name="Kuo A."/>
            <person name="LaButti K."/>
            <person name="Lipzen A."/>
            <person name="Andreopoulos W."/>
            <person name="Pangilinan J."/>
            <person name="Riley R."/>
            <person name="Hundley H."/>
            <person name="Na H."/>
            <person name="Barry K."/>
            <person name="Grigoriev I.V."/>
            <person name="Stajich J.E."/>
            <person name="Kennedy P.G."/>
        </authorList>
    </citation>
    <scope>NUCLEOTIDE SEQUENCE</scope>
    <source>
        <strain evidence="1">FC203</strain>
    </source>
</reference>
<organism evidence="1 2">
    <name type="scientific">Suillus fuscotomentosus</name>
    <dbReference type="NCBI Taxonomy" id="1912939"/>
    <lineage>
        <taxon>Eukaryota</taxon>
        <taxon>Fungi</taxon>
        <taxon>Dikarya</taxon>
        <taxon>Basidiomycota</taxon>
        <taxon>Agaricomycotina</taxon>
        <taxon>Agaricomycetes</taxon>
        <taxon>Agaricomycetidae</taxon>
        <taxon>Boletales</taxon>
        <taxon>Suillineae</taxon>
        <taxon>Suillaceae</taxon>
        <taxon>Suillus</taxon>
    </lineage>
</organism>
<dbReference type="EMBL" id="JABBWK010000084">
    <property type="protein sequence ID" value="KAG1894183.1"/>
    <property type="molecule type" value="Genomic_DNA"/>
</dbReference>
<dbReference type="RefSeq" id="XP_041219759.1">
    <property type="nucleotide sequence ID" value="XM_041377573.1"/>
</dbReference>
<dbReference type="Proteomes" id="UP001195769">
    <property type="component" value="Unassembled WGS sequence"/>
</dbReference>
<accession>A0AAD4DX24</accession>
<proteinExistence type="predicted"/>
<comment type="caution">
    <text evidence="1">The sequence shown here is derived from an EMBL/GenBank/DDBJ whole genome shotgun (WGS) entry which is preliminary data.</text>
</comment>
<sequence>MTFSRKVALALPSHCIILFDSITNSWYGAIATHKMLSEAIHDLLEESGFGTAQPLYNPIRFYHKLVVRAPSQQTRQEDSHQDEWQVVLVVPVAIKESRFYKPVSEYQSSLRAGHLLAHDKEWRVGHIDSNVNDFSNSYLHRKKVG</sequence>
<dbReference type="AlphaFoldDB" id="A0AAD4DX24"/>
<dbReference type="GeneID" id="64671871"/>
<keyword evidence="2" id="KW-1185">Reference proteome</keyword>
<evidence type="ECO:0000313" key="1">
    <source>
        <dbReference type="EMBL" id="KAG1894183.1"/>
    </source>
</evidence>
<gene>
    <name evidence="1" type="ORF">F5891DRAFT_985297</name>
</gene>